<dbReference type="KEGG" id="bgp:BGL_1c13660"/>
<dbReference type="InterPro" id="IPR025668">
    <property type="entry name" value="Tnp_DDE_dom"/>
</dbReference>
<reference evidence="2 3" key="2">
    <citation type="journal article" date="2016" name="Appl. Microbiol. Biotechnol.">
        <title>Mutations improving production and secretion of extracellular lipase by Burkholderia glumae PG1.</title>
        <authorList>
            <person name="Knapp A."/>
            <person name="Voget S."/>
            <person name="Gao R."/>
            <person name="Zaburannyi N."/>
            <person name="Krysciak D."/>
            <person name="Breuer M."/>
            <person name="Hauer B."/>
            <person name="Streit W.R."/>
            <person name="Muller R."/>
            <person name="Daniel R."/>
            <person name="Jaeger K.E."/>
        </authorList>
    </citation>
    <scope>NUCLEOTIDE SEQUENCE [LARGE SCALE GENOMIC DNA]</scope>
    <source>
        <strain evidence="2 3">PG1</strain>
    </source>
</reference>
<dbReference type="EMBL" id="CP002580">
    <property type="protein sequence ID" value="AJK45884.1"/>
    <property type="molecule type" value="Genomic_DNA"/>
</dbReference>
<evidence type="ECO:0000259" key="1">
    <source>
        <dbReference type="Pfam" id="PF13751"/>
    </source>
</evidence>
<evidence type="ECO:0000313" key="2">
    <source>
        <dbReference type="EMBL" id="AJK45884.1"/>
    </source>
</evidence>
<sequence>MKVVPHVAQNKSNRRSAVGDEIAGSVGYVLSQQKRKLIEQSFGWVKMVGRMRQVMVRGLAKVDQMFVLNMAAYNLVRMRSLGTVRPVAT</sequence>
<dbReference type="Pfam" id="PF13751">
    <property type="entry name" value="DDE_Tnp_1_6"/>
    <property type="match status" value="1"/>
</dbReference>
<gene>
    <name evidence="2" type="ORF">BGL_1c13660</name>
</gene>
<protein>
    <submittedName>
        <fullName evidence="2">Transposase</fullName>
    </submittedName>
</protein>
<dbReference type="HOGENOM" id="CLU_021293_7_1_4"/>
<evidence type="ECO:0000313" key="3">
    <source>
        <dbReference type="Proteomes" id="UP000031838"/>
    </source>
</evidence>
<dbReference type="AlphaFoldDB" id="A0A0B6RUS1"/>
<accession>A0A0B6RUS1</accession>
<name>A0A0B6RUS1_BURPL</name>
<keyword evidence="3" id="KW-1185">Reference proteome</keyword>
<feature type="domain" description="Transposase DDE" evidence="1">
    <location>
        <begin position="31"/>
        <end position="78"/>
    </location>
</feature>
<organism evidence="2 3">
    <name type="scientific">Burkholderia plantarii</name>
    <dbReference type="NCBI Taxonomy" id="41899"/>
    <lineage>
        <taxon>Bacteria</taxon>
        <taxon>Pseudomonadati</taxon>
        <taxon>Pseudomonadota</taxon>
        <taxon>Betaproteobacteria</taxon>
        <taxon>Burkholderiales</taxon>
        <taxon>Burkholderiaceae</taxon>
        <taxon>Burkholderia</taxon>
    </lineage>
</organism>
<proteinExistence type="predicted"/>
<dbReference type="Proteomes" id="UP000031838">
    <property type="component" value="Chromosome 1"/>
</dbReference>
<reference evidence="3" key="1">
    <citation type="submission" date="2011-03" db="EMBL/GenBank/DDBJ databases">
        <authorList>
            <person name="Voget S."/>
            <person name="Streit W.R."/>
            <person name="Jaeger K.E."/>
            <person name="Daniel R."/>
        </authorList>
    </citation>
    <scope>NUCLEOTIDE SEQUENCE [LARGE SCALE GENOMIC DNA]</scope>
    <source>
        <strain evidence="3">PG1</strain>
    </source>
</reference>